<evidence type="ECO:0000313" key="4">
    <source>
        <dbReference type="EMBL" id="NXT90545.1"/>
    </source>
</evidence>
<comment type="caution">
    <text evidence="4">The sequence shown here is derived from an EMBL/GenBank/DDBJ whole genome shotgun (WGS) entry which is preliminary data.</text>
</comment>
<protein>
    <submittedName>
        <fullName evidence="4">EFCB3 protein</fullName>
    </submittedName>
</protein>
<keyword evidence="5" id="KW-1185">Reference proteome</keyword>
<evidence type="ECO:0000256" key="1">
    <source>
        <dbReference type="ARBA" id="ARBA00022737"/>
    </source>
</evidence>
<feature type="non-terminal residue" evidence="4">
    <location>
        <position position="321"/>
    </location>
</feature>
<dbReference type="OrthoDB" id="26525at2759"/>
<dbReference type="PANTHER" id="PTHR22656:SF1">
    <property type="entry name" value="EF-HAND CALCIUM-BINDING DOMAIN-CONTAINING PROTEIN 13"/>
    <property type="match status" value="1"/>
</dbReference>
<dbReference type="EMBL" id="VZTV01051403">
    <property type="protein sequence ID" value="NXT90545.1"/>
    <property type="molecule type" value="Genomic_DNA"/>
</dbReference>
<feature type="non-terminal residue" evidence="4">
    <location>
        <position position="1"/>
    </location>
</feature>
<keyword evidence="1" id="KW-0677">Repeat</keyword>
<evidence type="ECO:0000313" key="5">
    <source>
        <dbReference type="Proteomes" id="UP000528690"/>
    </source>
</evidence>
<feature type="region of interest" description="Disordered" evidence="3">
    <location>
        <begin position="257"/>
        <end position="280"/>
    </location>
</feature>
<keyword evidence="2" id="KW-0106">Calcium</keyword>
<dbReference type="Proteomes" id="UP000528690">
    <property type="component" value="Unassembled WGS sequence"/>
</dbReference>
<organism evidence="4 5">
    <name type="scientific">Anhinga rufa</name>
    <name type="common">African darter</name>
    <dbReference type="NCBI Taxonomy" id="317792"/>
    <lineage>
        <taxon>Eukaryota</taxon>
        <taxon>Metazoa</taxon>
        <taxon>Chordata</taxon>
        <taxon>Craniata</taxon>
        <taxon>Vertebrata</taxon>
        <taxon>Euteleostomi</taxon>
        <taxon>Archelosauria</taxon>
        <taxon>Archosauria</taxon>
        <taxon>Dinosauria</taxon>
        <taxon>Saurischia</taxon>
        <taxon>Theropoda</taxon>
        <taxon>Coelurosauria</taxon>
        <taxon>Aves</taxon>
        <taxon>Neognathae</taxon>
        <taxon>Neoaves</taxon>
        <taxon>Aequornithes</taxon>
        <taxon>Suliformes</taxon>
        <taxon>Anhingidae</taxon>
        <taxon>Anhinga</taxon>
    </lineage>
</organism>
<reference evidence="4 5" key="1">
    <citation type="submission" date="2019-09" db="EMBL/GenBank/DDBJ databases">
        <title>Bird 10,000 Genomes (B10K) Project - Family phase.</title>
        <authorList>
            <person name="Zhang G."/>
        </authorList>
    </citation>
    <scope>NUCLEOTIDE SEQUENCE [LARGE SCALE GENOMIC DNA]</scope>
    <source>
        <strain evidence="4">B10K-DU-029-28</strain>
    </source>
</reference>
<proteinExistence type="predicted"/>
<dbReference type="AlphaFoldDB" id="A0A7L3GEM2"/>
<name>A0A7L3GEM2_9AVES</name>
<evidence type="ECO:0000256" key="3">
    <source>
        <dbReference type="SAM" id="MobiDB-lite"/>
    </source>
</evidence>
<sequence length="321" mass="36555">AFSDAFNLFSKDPDGDIKLLSLEVTAKQLGISLTSQEAYNELVCADAMVSDFSDFLDIITDKKCFAQTICNFDSVDARGILLFKVFLKLVELATLPQRTLFQIISHYQQKLRDCTGQKVWMDGDFLKCPQIWKETVYPMPSFVSPAHISAMNKREAAAYVEHLKGNTRTLSLPLCTHLPMDVYSKQDMMTLTKPKKGLQKVARQRNEPTTLFESHFFRERNQVQEVTQGKLGLCNSINRGVGTSLKTRALFNQTAALKPPAHHRKQRRSPDVQAGKRHRHSLALDQHCSLPKLWQKTGWGQINLQSGSEHFHRAFHTYSWS</sequence>
<dbReference type="PANTHER" id="PTHR22656">
    <property type="entry name" value="EF-HAND CALCIUM-BINDING DOMAIN-CONTAINING PROTEIN 13"/>
    <property type="match status" value="1"/>
</dbReference>
<accession>A0A7L3GEM2</accession>
<gene>
    <name evidence="4" type="primary">Efcab3</name>
    <name evidence="4" type="ORF">ANHRUF_R09563</name>
</gene>
<evidence type="ECO:0000256" key="2">
    <source>
        <dbReference type="ARBA" id="ARBA00022837"/>
    </source>
</evidence>